<gene>
    <name evidence="2" type="ORF">BGT96224V316_LOCUS1133</name>
</gene>
<dbReference type="Pfam" id="PF13358">
    <property type="entry name" value="DDE_3"/>
    <property type="match status" value="1"/>
</dbReference>
<sequence>MVSMRPWLSVMRDNAPAHVAASTIEDMSQRLIQPNFLPANSPDLNPIEAVWNRMKDSIQRYHPNLGFGRQRTQDSHCKIVKEAWDSFSSEYLVRLIQSMSARCRAVIDEGGGPIRY</sequence>
<dbReference type="InterPro" id="IPR036397">
    <property type="entry name" value="RNaseH_sf"/>
</dbReference>
<dbReference type="Gene3D" id="3.30.420.10">
    <property type="entry name" value="Ribonuclease H-like superfamily/Ribonuclease H"/>
    <property type="match status" value="1"/>
</dbReference>
<dbReference type="AlphaFoldDB" id="A0A9X9PRE2"/>
<evidence type="ECO:0000313" key="2">
    <source>
        <dbReference type="EMBL" id="VCU39884.1"/>
    </source>
</evidence>
<proteinExistence type="predicted"/>
<organism evidence="2 3">
    <name type="scientific">Blumeria graminis f. sp. tritici</name>
    <dbReference type="NCBI Taxonomy" id="62690"/>
    <lineage>
        <taxon>Eukaryota</taxon>
        <taxon>Fungi</taxon>
        <taxon>Dikarya</taxon>
        <taxon>Ascomycota</taxon>
        <taxon>Pezizomycotina</taxon>
        <taxon>Leotiomycetes</taxon>
        <taxon>Erysiphales</taxon>
        <taxon>Erysiphaceae</taxon>
        <taxon>Blumeria</taxon>
    </lineage>
</organism>
<dbReference type="InterPro" id="IPR038717">
    <property type="entry name" value="Tc1-like_DDE_dom"/>
</dbReference>
<evidence type="ECO:0000313" key="3">
    <source>
        <dbReference type="Proteomes" id="UP000324639"/>
    </source>
</evidence>
<dbReference type="Proteomes" id="UP000324639">
    <property type="component" value="Chromosome Bgt_-02"/>
</dbReference>
<reference evidence="2 3" key="1">
    <citation type="submission" date="2018-08" db="EMBL/GenBank/DDBJ databases">
        <authorList>
            <person name="Muller C M."/>
        </authorList>
    </citation>
    <scope>NUCLEOTIDE SEQUENCE [LARGE SCALE GENOMIC DNA]</scope>
</reference>
<keyword evidence="3" id="KW-1185">Reference proteome</keyword>
<feature type="domain" description="Tc1-like transposase DDE" evidence="1">
    <location>
        <begin position="11"/>
        <end position="60"/>
    </location>
</feature>
<evidence type="ECO:0000259" key="1">
    <source>
        <dbReference type="Pfam" id="PF13358"/>
    </source>
</evidence>
<dbReference type="GO" id="GO:0003676">
    <property type="term" value="F:nucleic acid binding"/>
    <property type="evidence" value="ECO:0007669"/>
    <property type="project" value="InterPro"/>
</dbReference>
<name>A0A9X9PRE2_BLUGR</name>
<protein>
    <submittedName>
        <fullName evidence="2">Bgt-50709</fullName>
    </submittedName>
</protein>
<dbReference type="EMBL" id="LR026985">
    <property type="protein sequence ID" value="VCU39884.1"/>
    <property type="molecule type" value="Genomic_DNA"/>
</dbReference>
<accession>A0A9X9PRE2</accession>